<reference evidence="6" key="1">
    <citation type="journal article" date="2019" name="Int. J. Syst. Evol. Microbiol.">
        <title>The Global Catalogue of Microorganisms (GCM) 10K type strain sequencing project: providing services to taxonomists for standard genome sequencing and annotation.</title>
        <authorList>
            <consortium name="The Broad Institute Genomics Platform"/>
            <consortium name="The Broad Institute Genome Sequencing Center for Infectious Disease"/>
            <person name="Wu L."/>
            <person name="Ma J."/>
        </authorList>
    </citation>
    <scope>NUCLEOTIDE SEQUENCE [LARGE SCALE GENOMIC DNA]</scope>
    <source>
        <strain evidence="6">CCUG 55609</strain>
    </source>
</reference>
<dbReference type="InterPro" id="IPR036390">
    <property type="entry name" value="WH_DNA-bd_sf"/>
</dbReference>
<keyword evidence="6" id="KW-1185">Reference proteome</keyword>
<dbReference type="Proteomes" id="UP001597173">
    <property type="component" value="Unassembled WGS sequence"/>
</dbReference>
<feature type="domain" description="HTH crp-type" evidence="4">
    <location>
        <begin position="153"/>
        <end position="218"/>
    </location>
</feature>
<dbReference type="Gene3D" id="1.10.10.10">
    <property type="entry name" value="Winged helix-like DNA-binding domain superfamily/Winged helix DNA-binding domain"/>
    <property type="match status" value="1"/>
</dbReference>
<dbReference type="InterPro" id="IPR000595">
    <property type="entry name" value="cNMP-bd_dom"/>
</dbReference>
<evidence type="ECO:0000256" key="1">
    <source>
        <dbReference type="ARBA" id="ARBA00023015"/>
    </source>
</evidence>
<dbReference type="RefSeq" id="WP_374834888.1">
    <property type="nucleotide sequence ID" value="NZ_JBHEEW010000001.1"/>
</dbReference>
<comment type="caution">
    <text evidence="5">The sequence shown here is derived from an EMBL/GenBank/DDBJ whole genome shotgun (WGS) entry which is preliminary data.</text>
</comment>
<name>A0ABW3YTE6_MYCRA</name>
<dbReference type="Gene3D" id="2.60.120.10">
    <property type="entry name" value="Jelly Rolls"/>
    <property type="match status" value="1"/>
</dbReference>
<dbReference type="PANTHER" id="PTHR24567">
    <property type="entry name" value="CRP FAMILY TRANSCRIPTIONAL REGULATORY PROTEIN"/>
    <property type="match status" value="1"/>
</dbReference>
<dbReference type="SUPFAM" id="SSF46785">
    <property type="entry name" value="Winged helix' DNA-binding domain"/>
    <property type="match status" value="1"/>
</dbReference>
<dbReference type="CDD" id="cd00038">
    <property type="entry name" value="CAP_ED"/>
    <property type="match status" value="1"/>
</dbReference>
<evidence type="ECO:0000256" key="3">
    <source>
        <dbReference type="ARBA" id="ARBA00023163"/>
    </source>
</evidence>
<keyword evidence="3" id="KW-0804">Transcription</keyword>
<accession>A0ABW3YTE6</accession>
<keyword evidence="1" id="KW-0805">Transcription regulation</keyword>
<protein>
    <submittedName>
        <fullName evidence="5">Crp/Fnr family transcriptional regulator</fullName>
    </submittedName>
</protein>
<dbReference type="InterPro" id="IPR036388">
    <property type="entry name" value="WH-like_DNA-bd_sf"/>
</dbReference>
<evidence type="ECO:0000313" key="5">
    <source>
        <dbReference type="EMBL" id="MFD1327238.1"/>
    </source>
</evidence>
<dbReference type="InterPro" id="IPR050397">
    <property type="entry name" value="Env_Response_Regulators"/>
</dbReference>
<dbReference type="InterPro" id="IPR012318">
    <property type="entry name" value="HTH_CRP"/>
</dbReference>
<dbReference type="EMBL" id="JBHTNF010000002">
    <property type="protein sequence ID" value="MFD1327238.1"/>
    <property type="molecule type" value="Genomic_DNA"/>
</dbReference>
<sequence>MAESGNSPAFLSNNVLAALGADARNFIADHSEMREMNTGDVIFANGARVTHLVFPVEGVVSFIAELAGDKCVEKVSIGREGFLGFARIMESDTSLGTSVVQVPGRALWLPTSDFDQALLRFSGVRETMLRYAKSLMMQLMESVACSCLHTAEQRVSRWLLQAHDRVSGDEFQVTQEAISRLLALRRATVNAACSELMNAGAITYNRGRITVRDRKILHDRCCPCYDRIRSATAS</sequence>
<dbReference type="SUPFAM" id="SSF51206">
    <property type="entry name" value="cAMP-binding domain-like"/>
    <property type="match status" value="1"/>
</dbReference>
<dbReference type="InterPro" id="IPR014710">
    <property type="entry name" value="RmlC-like_jellyroll"/>
</dbReference>
<evidence type="ECO:0000313" key="6">
    <source>
        <dbReference type="Proteomes" id="UP001597173"/>
    </source>
</evidence>
<gene>
    <name evidence="5" type="ORF">ACFQ33_04960</name>
</gene>
<evidence type="ECO:0000256" key="2">
    <source>
        <dbReference type="ARBA" id="ARBA00023125"/>
    </source>
</evidence>
<dbReference type="InterPro" id="IPR018490">
    <property type="entry name" value="cNMP-bd_dom_sf"/>
</dbReference>
<keyword evidence="2" id="KW-0238">DNA-binding</keyword>
<proteinExistence type="predicted"/>
<organism evidence="5 6">
    <name type="scientific">Mycoplana ramosa</name>
    <name type="common">Mycoplana bullata</name>
    <dbReference type="NCBI Taxonomy" id="40837"/>
    <lineage>
        <taxon>Bacteria</taxon>
        <taxon>Pseudomonadati</taxon>
        <taxon>Pseudomonadota</taxon>
        <taxon>Alphaproteobacteria</taxon>
        <taxon>Hyphomicrobiales</taxon>
        <taxon>Rhizobiaceae</taxon>
        <taxon>Mycoplana</taxon>
    </lineage>
</organism>
<dbReference type="PANTHER" id="PTHR24567:SF74">
    <property type="entry name" value="HTH-TYPE TRANSCRIPTIONAL REGULATOR ARCR"/>
    <property type="match status" value="1"/>
</dbReference>
<dbReference type="Pfam" id="PF13545">
    <property type="entry name" value="HTH_Crp_2"/>
    <property type="match status" value="1"/>
</dbReference>
<evidence type="ECO:0000259" key="4">
    <source>
        <dbReference type="Pfam" id="PF13545"/>
    </source>
</evidence>